<dbReference type="AlphaFoldDB" id="A0A226DNA8"/>
<protein>
    <submittedName>
        <fullName evidence="1">Uncharacterized protein</fullName>
    </submittedName>
</protein>
<organism evidence="1 2">
    <name type="scientific">Folsomia candida</name>
    <name type="common">Springtail</name>
    <dbReference type="NCBI Taxonomy" id="158441"/>
    <lineage>
        <taxon>Eukaryota</taxon>
        <taxon>Metazoa</taxon>
        <taxon>Ecdysozoa</taxon>
        <taxon>Arthropoda</taxon>
        <taxon>Hexapoda</taxon>
        <taxon>Collembola</taxon>
        <taxon>Entomobryomorpha</taxon>
        <taxon>Isotomoidea</taxon>
        <taxon>Isotomidae</taxon>
        <taxon>Proisotominae</taxon>
        <taxon>Folsomia</taxon>
    </lineage>
</organism>
<dbReference type="Proteomes" id="UP000198287">
    <property type="component" value="Unassembled WGS sequence"/>
</dbReference>
<evidence type="ECO:0000313" key="2">
    <source>
        <dbReference type="Proteomes" id="UP000198287"/>
    </source>
</evidence>
<accession>A0A226DNA8</accession>
<dbReference type="EMBL" id="LNIX01000014">
    <property type="protein sequence ID" value="OXA47025.1"/>
    <property type="molecule type" value="Genomic_DNA"/>
</dbReference>
<sequence>MEVTIEFLVDMMCHMSKLKCNTFSSLFVTGTTSSSIGGRDPISLALCGVLDLPLYYAPVARLVQLLLDKVTVSNLKTCARTSSIFHSEATKLLDKKSKICLNSTPRQQSYLETLKNGGTIPTRPIVEMKLGSRQDFGPYSPNPFPNMPFEIMRIIGGDKVGSLRILADNAMLFLSKLRKLLVLAVNLGELELHFKKPYGRGADFVAAIPFEEDAFRMPDLTRLSLSVDHVDADGGRIRIFLQRMVSICQNFQSVRGYGSDETLIPQIFLEEAAKIPGRMEQSKELFLTLKSSVAAIFHENHANFVALRVLKFNVDYSNVQKSEEILQHLKRESLTKLVIFLKGMFREERSNLKLPVMENLEELEIFKNVRSIDQPGGVVFMPSSEGVVFEKLWRLEMTVALMRDMLLPDPNATVARFPALTQKGRSSEMRC</sequence>
<keyword evidence="2" id="KW-1185">Reference proteome</keyword>
<proteinExistence type="predicted"/>
<evidence type="ECO:0000313" key="1">
    <source>
        <dbReference type="EMBL" id="OXA47025.1"/>
    </source>
</evidence>
<comment type="caution">
    <text evidence="1">The sequence shown here is derived from an EMBL/GenBank/DDBJ whole genome shotgun (WGS) entry which is preliminary data.</text>
</comment>
<name>A0A226DNA8_FOLCA</name>
<reference evidence="1 2" key="1">
    <citation type="submission" date="2015-12" db="EMBL/GenBank/DDBJ databases">
        <title>The genome of Folsomia candida.</title>
        <authorList>
            <person name="Faddeeva A."/>
            <person name="Derks M.F."/>
            <person name="Anvar Y."/>
            <person name="Smit S."/>
            <person name="Van Straalen N."/>
            <person name="Roelofs D."/>
        </authorList>
    </citation>
    <scope>NUCLEOTIDE SEQUENCE [LARGE SCALE GENOMIC DNA]</scope>
    <source>
        <strain evidence="1 2">VU population</strain>
        <tissue evidence="1">Whole body</tissue>
    </source>
</reference>
<gene>
    <name evidence="1" type="ORF">Fcan01_18108</name>
</gene>